<dbReference type="PANTHER" id="PTHR11176:SF22">
    <property type="entry name" value="RNA-BINDING PROTEIN 38-LIKE ISOFORM X1"/>
    <property type="match status" value="1"/>
</dbReference>
<keyword evidence="1 2" id="KW-0694">RNA-binding</keyword>
<dbReference type="SUPFAM" id="SSF54928">
    <property type="entry name" value="RNA-binding domain, RBD"/>
    <property type="match status" value="1"/>
</dbReference>
<organism evidence="5 6">
    <name type="scientific">Dendrobium nobile</name>
    <name type="common">Orchid</name>
    <dbReference type="NCBI Taxonomy" id="94219"/>
    <lineage>
        <taxon>Eukaryota</taxon>
        <taxon>Viridiplantae</taxon>
        <taxon>Streptophyta</taxon>
        <taxon>Embryophyta</taxon>
        <taxon>Tracheophyta</taxon>
        <taxon>Spermatophyta</taxon>
        <taxon>Magnoliopsida</taxon>
        <taxon>Liliopsida</taxon>
        <taxon>Asparagales</taxon>
        <taxon>Orchidaceae</taxon>
        <taxon>Epidendroideae</taxon>
        <taxon>Malaxideae</taxon>
        <taxon>Dendrobiinae</taxon>
        <taxon>Dendrobium</taxon>
    </lineage>
</organism>
<dbReference type="InterPro" id="IPR000504">
    <property type="entry name" value="RRM_dom"/>
</dbReference>
<sequence>MAAPPRPFLMGGGSGSSGGNPSVPYPAADTTFTKIFVGGLAWETQRETMRRYFEQFGEILEAVVITDKHTGRSKGYGFVTFTDPNAAIRACHDPSPVIDGRRANCNLASLGATHRPRLPANQFGTGRFWPPASQPMASSAYRGSSLAPVATGAAYFHQPSHYAMPYSLYGYTGAYSQDSVYPLSYYGLAGGQYHHFSPYYPTTSPSVFPSFYPYYPQYSYSSQAQGAFGLHYPQMLQYPFIPPQLGSASAILPLPATIAASNTVGVVSSSSQQPPVNSQEQRSTA</sequence>
<feature type="domain" description="RRM" evidence="4">
    <location>
        <begin position="33"/>
        <end position="110"/>
    </location>
</feature>
<evidence type="ECO:0000259" key="4">
    <source>
        <dbReference type="PROSITE" id="PS50102"/>
    </source>
</evidence>
<evidence type="ECO:0000313" key="5">
    <source>
        <dbReference type="EMBL" id="KAI0489087.1"/>
    </source>
</evidence>
<accession>A0A8T3A4D8</accession>
<dbReference type="EMBL" id="JAGYWB010000019">
    <property type="protein sequence ID" value="KAI0489087.1"/>
    <property type="molecule type" value="Genomic_DNA"/>
</dbReference>
<proteinExistence type="predicted"/>
<dbReference type="InterPro" id="IPR012677">
    <property type="entry name" value="Nucleotide-bd_a/b_plait_sf"/>
</dbReference>
<comment type="caution">
    <text evidence="5">The sequence shown here is derived from an EMBL/GenBank/DDBJ whole genome shotgun (WGS) entry which is preliminary data.</text>
</comment>
<dbReference type="Gene3D" id="3.30.70.330">
    <property type="match status" value="1"/>
</dbReference>
<dbReference type="GO" id="GO:0003723">
    <property type="term" value="F:RNA binding"/>
    <property type="evidence" value="ECO:0007669"/>
    <property type="project" value="UniProtKB-UniRule"/>
</dbReference>
<dbReference type="PANTHER" id="PTHR11176">
    <property type="entry name" value="BOULE-RELATED"/>
    <property type="match status" value="1"/>
</dbReference>
<dbReference type="InterPro" id="IPR035979">
    <property type="entry name" value="RBD_domain_sf"/>
</dbReference>
<dbReference type="CDD" id="cd12384">
    <property type="entry name" value="RRM_RBM24_RBM38_like"/>
    <property type="match status" value="1"/>
</dbReference>
<protein>
    <recommendedName>
        <fullName evidence="4">RRM domain-containing protein</fullName>
    </recommendedName>
</protein>
<evidence type="ECO:0000256" key="3">
    <source>
        <dbReference type="SAM" id="MobiDB-lite"/>
    </source>
</evidence>
<keyword evidence="6" id="KW-1185">Reference proteome</keyword>
<feature type="region of interest" description="Disordered" evidence="3">
    <location>
        <begin position="1"/>
        <end position="24"/>
    </location>
</feature>
<name>A0A8T3A4D8_DENNO</name>
<dbReference type="Pfam" id="PF00076">
    <property type="entry name" value="RRM_1"/>
    <property type="match status" value="1"/>
</dbReference>
<dbReference type="PROSITE" id="PS50102">
    <property type="entry name" value="RRM"/>
    <property type="match status" value="1"/>
</dbReference>
<evidence type="ECO:0000313" key="6">
    <source>
        <dbReference type="Proteomes" id="UP000829196"/>
    </source>
</evidence>
<reference evidence="5" key="1">
    <citation type="journal article" date="2022" name="Front. Genet.">
        <title>Chromosome-Scale Assembly of the Dendrobium nobile Genome Provides Insights Into the Molecular Mechanism of the Biosynthesis of the Medicinal Active Ingredient of Dendrobium.</title>
        <authorList>
            <person name="Xu Q."/>
            <person name="Niu S.-C."/>
            <person name="Li K.-L."/>
            <person name="Zheng P.-J."/>
            <person name="Zhang X.-J."/>
            <person name="Jia Y."/>
            <person name="Liu Y."/>
            <person name="Niu Y.-X."/>
            <person name="Yu L.-H."/>
            <person name="Chen D.-F."/>
            <person name="Zhang G.-Q."/>
        </authorList>
    </citation>
    <scope>NUCLEOTIDE SEQUENCE</scope>
    <source>
        <tissue evidence="5">Leaf</tissue>
    </source>
</reference>
<dbReference type="SMART" id="SM00360">
    <property type="entry name" value="RRM"/>
    <property type="match status" value="1"/>
</dbReference>
<evidence type="ECO:0000256" key="1">
    <source>
        <dbReference type="ARBA" id="ARBA00022884"/>
    </source>
</evidence>
<dbReference type="SMR" id="A0A8T3A4D8"/>
<gene>
    <name evidence="5" type="ORF">KFK09_028928</name>
</gene>
<dbReference type="Proteomes" id="UP000829196">
    <property type="component" value="Unassembled WGS sequence"/>
</dbReference>
<dbReference type="OrthoDB" id="439808at2759"/>
<dbReference type="AlphaFoldDB" id="A0A8T3A4D8"/>
<evidence type="ECO:0000256" key="2">
    <source>
        <dbReference type="PROSITE-ProRule" id="PRU00176"/>
    </source>
</evidence>